<dbReference type="Proteomes" id="UP000748025">
    <property type="component" value="Unassembled WGS sequence"/>
</dbReference>
<dbReference type="EMBL" id="SRPW01001218">
    <property type="protein sequence ID" value="KAG6004572.1"/>
    <property type="molecule type" value="Genomic_DNA"/>
</dbReference>
<reference evidence="3" key="1">
    <citation type="journal article" date="2020" name="bioRxiv">
        <title>Whole genome comparisons of ergot fungi reveals the divergence and evolution of species within the genus Claviceps are the result of varying mechanisms driving genome evolution and host range expansion.</title>
        <authorList>
            <person name="Wyka S.A."/>
            <person name="Mondo S.J."/>
            <person name="Liu M."/>
            <person name="Dettman J."/>
            <person name="Nalam V."/>
            <person name="Broders K.D."/>
        </authorList>
    </citation>
    <scope>NUCLEOTIDE SEQUENCE</scope>
    <source>
        <strain evidence="3">CCC 602</strain>
    </source>
</reference>
<organism evidence="3 4">
    <name type="scientific">Claviceps pusilla</name>
    <dbReference type="NCBI Taxonomy" id="123648"/>
    <lineage>
        <taxon>Eukaryota</taxon>
        <taxon>Fungi</taxon>
        <taxon>Dikarya</taxon>
        <taxon>Ascomycota</taxon>
        <taxon>Pezizomycotina</taxon>
        <taxon>Sordariomycetes</taxon>
        <taxon>Hypocreomycetidae</taxon>
        <taxon>Hypocreales</taxon>
        <taxon>Clavicipitaceae</taxon>
        <taxon>Claviceps</taxon>
    </lineage>
</organism>
<protein>
    <recommendedName>
        <fullName evidence="2">Subtelomeric hrmA-associated cluster protein AFUB-079030/YDR124W-like helical bundle domain-containing protein</fullName>
    </recommendedName>
</protein>
<dbReference type="PANTHER" id="PTHR36102:SF1">
    <property type="entry name" value="YDR124W-LIKE HELICAL BUNDLE DOMAIN-CONTAINING PROTEIN"/>
    <property type="match status" value="1"/>
</dbReference>
<dbReference type="InterPro" id="IPR021264">
    <property type="entry name" value="AFUB_079030/YDR124W-like"/>
</dbReference>
<dbReference type="Pfam" id="PF11001">
    <property type="entry name" value="AFUB_07903_YDR124W_hel"/>
    <property type="match status" value="1"/>
</dbReference>
<evidence type="ECO:0000313" key="3">
    <source>
        <dbReference type="EMBL" id="KAG6004572.1"/>
    </source>
</evidence>
<feature type="compositionally biased region" description="Polar residues" evidence="1">
    <location>
        <begin position="548"/>
        <end position="561"/>
    </location>
</feature>
<dbReference type="OrthoDB" id="5338458at2759"/>
<comment type="caution">
    <text evidence="3">The sequence shown here is derived from an EMBL/GenBank/DDBJ whole genome shotgun (WGS) entry which is preliminary data.</text>
</comment>
<feature type="compositionally biased region" description="Basic and acidic residues" evidence="1">
    <location>
        <begin position="184"/>
        <end position="193"/>
    </location>
</feature>
<evidence type="ECO:0000259" key="2">
    <source>
        <dbReference type="Pfam" id="PF11001"/>
    </source>
</evidence>
<evidence type="ECO:0000313" key="4">
    <source>
        <dbReference type="Proteomes" id="UP000748025"/>
    </source>
</evidence>
<feature type="region of interest" description="Disordered" evidence="1">
    <location>
        <begin position="1"/>
        <end position="54"/>
    </location>
</feature>
<feature type="compositionally biased region" description="Basic residues" evidence="1">
    <location>
        <begin position="203"/>
        <end position="212"/>
    </location>
</feature>
<feature type="region of interest" description="Disordered" evidence="1">
    <location>
        <begin position="178"/>
        <end position="220"/>
    </location>
</feature>
<feature type="compositionally biased region" description="Basic and acidic residues" evidence="1">
    <location>
        <begin position="1"/>
        <end position="10"/>
    </location>
</feature>
<feature type="domain" description="Subtelomeric hrmA-associated cluster protein AFUB-079030/YDR124W-like helical bundle" evidence="2">
    <location>
        <begin position="231"/>
        <end position="376"/>
    </location>
</feature>
<dbReference type="PANTHER" id="PTHR36102">
    <property type="entry name" value="CHROMOSOME 10, WHOLE GENOME SHOTGUN SEQUENCE"/>
    <property type="match status" value="1"/>
</dbReference>
<dbReference type="AlphaFoldDB" id="A0A9P7N9R7"/>
<feature type="compositionally biased region" description="Polar residues" evidence="1">
    <location>
        <begin position="28"/>
        <end position="44"/>
    </location>
</feature>
<keyword evidence="4" id="KW-1185">Reference proteome</keyword>
<sequence>MVRDWPRDSFPRQPSFQQQCFPPVARHSSFQSERYVSDATTQRPESFHPDRYAIDTPEPARYQEAYDIRRQPPMVRPAWKFPCVAHYADKTSEPTQQIDEALRSHCGIAAKQYFVAAISEDGKPMTFFSPGQKLNDAIIRQFFDVSRFQHVMARIETGADPILDDSLGVEDVAFQRNGSRGRIRGPDRRRGSIFDDWDGSARQGRKRPRPRHAVIDDDDVPMTVSPRKGIKIGDADTIWNFYEQRFKNCQQTACKLIAKAWVKAVEPKKQSTHPYTGSDEKAPDWWPKPWGPTKEDKVRHKEPDHLYKRERVHLLAHILRLVIQPNNKQHSDLQKLGLNVKKLEETTYEALSSFFLDSDTNAKKRPYLTEIFKMARQEERYRSGEIDGSTDVYVMAEDKIPDNYTSDNEDAAFCKEENGNDMARSKVSAQQQCVVQTPTTGPTSTQPLHGGHGPFMSELPPGNSFHSVMMTAEIPNQPQTIVDNSGITVTDQTAVTAPNPALTLDMVSSPHDTSRRPSVFSEYASPVSNNLYGQQWQQSGSAGPAQTPLYSYTSPQGNQQQTPFISQSVPMNPGQSFMGNSFEEPERSEYDTNGTSMFRTGDMPHTSAPVAQQTGGYYVPGDGRSNLRVLTQVVDGVNRNHM</sequence>
<dbReference type="InterPro" id="IPR047092">
    <property type="entry name" value="AFUB_07903/YDR124W-like_hel"/>
</dbReference>
<feature type="region of interest" description="Disordered" evidence="1">
    <location>
        <begin position="535"/>
        <end position="561"/>
    </location>
</feature>
<accession>A0A9P7N9R7</accession>
<proteinExistence type="predicted"/>
<gene>
    <name evidence="3" type="ORF">E4U43_000711</name>
</gene>
<evidence type="ECO:0000256" key="1">
    <source>
        <dbReference type="SAM" id="MobiDB-lite"/>
    </source>
</evidence>
<name>A0A9P7N9R7_9HYPO</name>